<sequence length="56" mass="6446">MVEQRLGMSPNPESGSRFLESVPFIVAGLIVAHLFAFVYWIYRVATDKPPERRKTH</sequence>
<evidence type="ECO:0000313" key="2">
    <source>
        <dbReference type="Proteomes" id="UP001162992"/>
    </source>
</evidence>
<accession>A0ACC2CEL3</accession>
<dbReference type="EMBL" id="CM055101">
    <property type="protein sequence ID" value="KAJ7540420.1"/>
    <property type="molecule type" value="Genomic_DNA"/>
</dbReference>
<comment type="caution">
    <text evidence="1">The sequence shown here is derived from an EMBL/GenBank/DDBJ whole genome shotgun (WGS) entry which is preliminary data.</text>
</comment>
<dbReference type="Proteomes" id="UP001162992">
    <property type="component" value="Chromosome 10"/>
</dbReference>
<name>A0ACC2CEL3_DIPCM</name>
<evidence type="ECO:0000313" key="1">
    <source>
        <dbReference type="EMBL" id="KAJ7540420.1"/>
    </source>
</evidence>
<gene>
    <name evidence="1" type="ORF">O6H91_10G014100</name>
</gene>
<reference evidence="2" key="1">
    <citation type="journal article" date="2024" name="Proc. Natl. Acad. Sci. U.S.A.">
        <title>Extraordinary preservation of gene collinearity over three hundred million years revealed in homosporous lycophytes.</title>
        <authorList>
            <person name="Li C."/>
            <person name="Wickell D."/>
            <person name="Kuo L.Y."/>
            <person name="Chen X."/>
            <person name="Nie B."/>
            <person name="Liao X."/>
            <person name="Peng D."/>
            <person name="Ji J."/>
            <person name="Jenkins J."/>
            <person name="Williams M."/>
            <person name="Shu S."/>
            <person name="Plott C."/>
            <person name="Barry K."/>
            <person name="Rajasekar S."/>
            <person name="Grimwood J."/>
            <person name="Han X."/>
            <person name="Sun S."/>
            <person name="Hou Z."/>
            <person name="He W."/>
            <person name="Dai G."/>
            <person name="Sun C."/>
            <person name="Schmutz J."/>
            <person name="Leebens-Mack J.H."/>
            <person name="Li F.W."/>
            <person name="Wang L."/>
        </authorList>
    </citation>
    <scope>NUCLEOTIDE SEQUENCE [LARGE SCALE GENOMIC DNA]</scope>
    <source>
        <strain evidence="2">cv. PW_Plant_1</strain>
    </source>
</reference>
<organism evidence="1 2">
    <name type="scientific">Diphasiastrum complanatum</name>
    <name type="common">Issler's clubmoss</name>
    <name type="synonym">Lycopodium complanatum</name>
    <dbReference type="NCBI Taxonomy" id="34168"/>
    <lineage>
        <taxon>Eukaryota</taxon>
        <taxon>Viridiplantae</taxon>
        <taxon>Streptophyta</taxon>
        <taxon>Embryophyta</taxon>
        <taxon>Tracheophyta</taxon>
        <taxon>Lycopodiopsida</taxon>
        <taxon>Lycopodiales</taxon>
        <taxon>Lycopodiaceae</taxon>
        <taxon>Lycopodioideae</taxon>
        <taxon>Diphasiastrum</taxon>
    </lineage>
</organism>
<keyword evidence="2" id="KW-1185">Reference proteome</keyword>
<proteinExistence type="predicted"/>
<protein>
    <submittedName>
        <fullName evidence="1">Uncharacterized protein</fullName>
    </submittedName>
</protein>